<dbReference type="Proteomes" id="UP001501153">
    <property type="component" value="Unassembled WGS sequence"/>
</dbReference>
<accession>A0ABP8ILQ2</accession>
<proteinExistence type="predicted"/>
<reference evidence="2" key="1">
    <citation type="journal article" date="2019" name="Int. J. Syst. Evol. Microbiol.">
        <title>The Global Catalogue of Microorganisms (GCM) 10K type strain sequencing project: providing services to taxonomists for standard genome sequencing and annotation.</title>
        <authorList>
            <consortium name="The Broad Institute Genomics Platform"/>
            <consortium name="The Broad Institute Genome Sequencing Center for Infectious Disease"/>
            <person name="Wu L."/>
            <person name="Ma J."/>
        </authorList>
    </citation>
    <scope>NUCLEOTIDE SEQUENCE [LARGE SCALE GENOMIC DNA]</scope>
    <source>
        <strain evidence="2">JCM 17923</strain>
    </source>
</reference>
<sequence>MTYADTVKHLEAVALAVGAGSFWHGPKTNQNINYDAAFPQVHLFLLPAPLEGENVVYQPTLCFYGKDLHEHAANLVDEAAVGQSLDIQNAMDILSQQFINALREAGRFELSERIDRAPVLRKGSTIGTGFLCSFTLKAPAAYLC</sequence>
<comment type="caution">
    <text evidence="1">The sequence shown here is derived from an EMBL/GenBank/DDBJ whole genome shotgun (WGS) entry which is preliminary data.</text>
</comment>
<evidence type="ECO:0000313" key="2">
    <source>
        <dbReference type="Proteomes" id="UP001501153"/>
    </source>
</evidence>
<organism evidence="1 2">
    <name type="scientific">Hymenobacter saemangeumensis</name>
    <dbReference type="NCBI Taxonomy" id="1084522"/>
    <lineage>
        <taxon>Bacteria</taxon>
        <taxon>Pseudomonadati</taxon>
        <taxon>Bacteroidota</taxon>
        <taxon>Cytophagia</taxon>
        <taxon>Cytophagales</taxon>
        <taxon>Hymenobacteraceae</taxon>
        <taxon>Hymenobacter</taxon>
    </lineage>
</organism>
<protein>
    <recommendedName>
        <fullName evidence="3">DUF3168 domain-containing protein</fullName>
    </recommendedName>
</protein>
<gene>
    <name evidence="1" type="ORF">GCM10023185_29730</name>
</gene>
<dbReference type="RefSeq" id="WP_345236880.1">
    <property type="nucleotide sequence ID" value="NZ_BAABGZ010000064.1"/>
</dbReference>
<name>A0ABP8ILQ2_9BACT</name>
<evidence type="ECO:0000313" key="1">
    <source>
        <dbReference type="EMBL" id="GAA4362116.1"/>
    </source>
</evidence>
<dbReference type="EMBL" id="BAABGZ010000064">
    <property type="protein sequence ID" value="GAA4362116.1"/>
    <property type="molecule type" value="Genomic_DNA"/>
</dbReference>
<evidence type="ECO:0008006" key="3">
    <source>
        <dbReference type="Google" id="ProtNLM"/>
    </source>
</evidence>
<keyword evidence="2" id="KW-1185">Reference proteome</keyword>